<evidence type="ECO:0008006" key="8">
    <source>
        <dbReference type="Google" id="ProtNLM"/>
    </source>
</evidence>
<dbReference type="GO" id="GO:0005987">
    <property type="term" value="P:sucrose catabolic process"/>
    <property type="evidence" value="ECO:0007669"/>
    <property type="project" value="TreeGrafter"/>
</dbReference>
<proteinExistence type="predicted"/>
<evidence type="ECO:0000256" key="2">
    <source>
        <dbReference type="ARBA" id="ARBA00023295"/>
    </source>
</evidence>
<keyword evidence="2" id="KW-0326">Glycosidase</keyword>
<dbReference type="InterPro" id="IPR001362">
    <property type="entry name" value="Glyco_hydro_32"/>
</dbReference>
<protein>
    <recommendedName>
        <fullName evidence="8">Glycosyl hydrolase family 32 N-terminal domain-containing protein</fullName>
    </recommendedName>
</protein>
<keyword evidence="7" id="KW-1185">Reference proteome</keyword>
<gene>
    <name evidence="6" type="ORF">JG688_00004528</name>
</gene>
<keyword evidence="1" id="KW-0378">Hydrolase</keyword>
<feature type="domain" description="Glycosyl hydrolase family 32 C-terminal" evidence="5">
    <location>
        <begin position="690"/>
        <end position="882"/>
    </location>
</feature>
<dbReference type="AlphaFoldDB" id="A0A8J5ISX4"/>
<dbReference type="InterPro" id="IPR013148">
    <property type="entry name" value="Glyco_hydro_32_N"/>
</dbReference>
<dbReference type="InterPro" id="IPR013189">
    <property type="entry name" value="Glyco_hydro_32_C"/>
</dbReference>
<organism evidence="6 7">
    <name type="scientific">Phytophthora aleatoria</name>
    <dbReference type="NCBI Taxonomy" id="2496075"/>
    <lineage>
        <taxon>Eukaryota</taxon>
        <taxon>Sar</taxon>
        <taxon>Stramenopiles</taxon>
        <taxon>Oomycota</taxon>
        <taxon>Peronosporomycetes</taxon>
        <taxon>Peronosporales</taxon>
        <taxon>Peronosporaceae</taxon>
        <taxon>Phytophthora</taxon>
    </lineage>
</organism>
<reference evidence="6" key="1">
    <citation type="submission" date="2021-01" db="EMBL/GenBank/DDBJ databases">
        <title>Phytophthora aleatoria, a newly-described species from Pinus radiata is distinct from Phytophthora cactorum isolates based on comparative genomics.</title>
        <authorList>
            <person name="Mcdougal R."/>
            <person name="Panda P."/>
            <person name="Williams N."/>
            <person name="Studholme D.J."/>
        </authorList>
    </citation>
    <scope>NUCLEOTIDE SEQUENCE</scope>
    <source>
        <strain evidence="6">NZFS 4037</strain>
    </source>
</reference>
<dbReference type="PANTHER" id="PTHR42800:SF3">
    <property type="entry name" value="GLYCOSYL HYDROLASE FAMILY 32 N-TERMINAL DOMAIN-CONTAINING PROTEIN"/>
    <property type="match status" value="1"/>
</dbReference>
<evidence type="ECO:0000256" key="3">
    <source>
        <dbReference type="SAM" id="MobiDB-lite"/>
    </source>
</evidence>
<evidence type="ECO:0000313" key="7">
    <source>
        <dbReference type="Proteomes" id="UP000709295"/>
    </source>
</evidence>
<name>A0A8J5ISX4_9STRA</name>
<dbReference type="EMBL" id="JAENGY010000163">
    <property type="protein sequence ID" value="KAG6971176.1"/>
    <property type="molecule type" value="Genomic_DNA"/>
</dbReference>
<dbReference type="CDD" id="cd18621">
    <property type="entry name" value="GH32_XdINV-like"/>
    <property type="match status" value="1"/>
</dbReference>
<dbReference type="SMART" id="SM00640">
    <property type="entry name" value="Glyco_32"/>
    <property type="match status" value="1"/>
</dbReference>
<feature type="compositionally biased region" description="Acidic residues" evidence="3">
    <location>
        <begin position="796"/>
        <end position="821"/>
    </location>
</feature>
<evidence type="ECO:0000259" key="4">
    <source>
        <dbReference type="Pfam" id="PF00251"/>
    </source>
</evidence>
<accession>A0A8J5ISX4</accession>
<evidence type="ECO:0000313" key="6">
    <source>
        <dbReference type="EMBL" id="KAG6971176.1"/>
    </source>
</evidence>
<dbReference type="Pfam" id="PF00251">
    <property type="entry name" value="Glyco_hydro_32N"/>
    <property type="match status" value="1"/>
</dbReference>
<sequence length="911" mass="102519">MTSLSLKDATELVAKYAARASSESADFTVSSPCRLCRSGFGAAVGRSWPLSPTDCWVRLDIATLSQPNVPLPQTGKLSLSQQLQTRRALLELICQLSATPSCRWPESVESLWWPAVLRPTNFKDEKYLETVHDIGPKPRFALSTGRPTLESVQMLYQFLQMDHKELLLEEDWQLLKSLRVSVSKRERQRVEICFRLANNVVDTSILRSMADGLREYLDVKAWREEKDEYPRIEFQITELWFHNCRFLNGMKVIPSIMALGAFVTALVFNPETARADVVEAEPGSELFEQFRPVYHFLAREKWMNDPCAPYYDEATGLYHMFYQSNPNSTIWGNMTWGHAVSKDQVTWKDYPDALLPFQDKWDNLGVFSGFAMDNAIDGKHTVFYTGVTALPISWKKEYLFGEHVLYATTSNGGSTWQKGTKPLIKLPPKGMNVTGWRDPMPFHSQSLDKHFGFDATTGSNYLLVAGGIHDEGPRIFLYHSEDYLNWEYKGFLLAQEKNTKFSRYSANWGYNFETTIYREMKDEDGELHNVMLFAAEGEPNRYPMWATGTFGATGSDSDSAGSDSDEGLFTPLMVGVSDRSDWYANSIYTNKHGKDVLIGWITEDNNFAEGQPQGWDGVLSVPREVGITIVRDIYDADDHLVGKGDWIVSDTRNVSLADGSTLPSKTIKTLKVRPLSDLKLLRNPETLEVVSSVTLKGRSKALKSTGKSFEIIAQVADFERGTQVGFTVRHSKNGDEATTIVYDDKKKMVIIDRTSSSNAECAVFKDNDVTPVSDPVWGHFYLYDVFESISDLNDASDSDAASADEEIDDSDSQADDSEADEDTYKVTRENLNFHMFVDVSTVEVFVNNRFALSARIYPCGEASEGISLTASGKTTFEKVQVWTDPKHAWPAKRSVPTKQVHQKTGKVVNTA</sequence>
<dbReference type="Proteomes" id="UP000709295">
    <property type="component" value="Unassembled WGS sequence"/>
</dbReference>
<dbReference type="GO" id="GO:0005737">
    <property type="term" value="C:cytoplasm"/>
    <property type="evidence" value="ECO:0007669"/>
    <property type="project" value="TreeGrafter"/>
</dbReference>
<feature type="domain" description="Glycosyl hydrolase family 32 N-terminal" evidence="4">
    <location>
        <begin position="295"/>
        <end position="627"/>
    </location>
</feature>
<comment type="caution">
    <text evidence="6">The sequence shown here is derived from an EMBL/GenBank/DDBJ whole genome shotgun (WGS) entry which is preliminary data.</text>
</comment>
<dbReference type="Pfam" id="PF08244">
    <property type="entry name" value="Glyco_hydro_32C"/>
    <property type="match status" value="1"/>
</dbReference>
<dbReference type="PANTHER" id="PTHR42800">
    <property type="entry name" value="EXOINULINASE INUD (AFU_ORTHOLOGUE AFUA_5G00480)"/>
    <property type="match status" value="1"/>
</dbReference>
<dbReference type="GO" id="GO:0004575">
    <property type="term" value="F:sucrose alpha-glucosidase activity"/>
    <property type="evidence" value="ECO:0007669"/>
    <property type="project" value="TreeGrafter"/>
</dbReference>
<evidence type="ECO:0000259" key="5">
    <source>
        <dbReference type="Pfam" id="PF08244"/>
    </source>
</evidence>
<evidence type="ECO:0000256" key="1">
    <source>
        <dbReference type="ARBA" id="ARBA00022801"/>
    </source>
</evidence>
<feature type="region of interest" description="Disordered" evidence="3">
    <location>
        <begin position="796"/>
        <end position="822"/>
    </location>
</feature>
<dbReference type="FunFam" id="2.115.10.20:FF:000006">
    <property type="entry name" value="Glycoside hydrolase, putative"/>
    <property type="match status" value="1"/>
</dbReference>